<reference evidence="1" key="1">
    <citation type="submission" date="2020-05" db="EMBL/GenBank/DDBJ databases">
        <authorList>
            <person name="Chiriac C."/>
            <person name="Salcher M."/>
            <person name="Ghai R."/>
            <person name="Kavagutti S V."/>
        </authorList>
    </citation>
    <scope>NUCLEOTIDE SEQUENCE</scope>
</reference>
<dbReference type="EMBL" id="LR798295">
    <property type="protein sequence ID" value="CAB5221888.1"/>
    <property type="molecule type" value="Genomic_DNA"/>
</dbReference>
<evidence type="ECO:0000313" key="1">
    <source>
        <dbReference type="EMBL" id="CAB5221888.1"/>
    </source>
</evidence>
<gene>
    <name evidence="1" type="ORF">UFOVP359_119</name>
</gene>
<organism evidence="1">
    <name type="scientific">uncultured Caudovirales phage</name>
    <dbReference type="NCBI Taxonomy" id="2100421"/>
    <lineage>
        <taxon>Viruses</taxon>
        <taxon>Duplodnaviria</taxon>
        <taxon>Heunggongvirae</taxon>
        <taxon>Uroviricota</taxon>
        <taxon>Caudoviricetes</taxon>
        <taxon>Peduoviridae</taxon>
        <taxon>Maltschvirus</taxon>
        <taxon>Maltschvirus maltsch</taxon>
    </lineage>
</organism>
<name>A0A6J7WYG3_9CAUD</name>
<proteinExistence type="predicted"/>
<sequence length="144" mass="15777">MAKHKDGVIVLSTLDIIRGWFSKRKRFENKQSLLYNLVPPQPFGEKIVTIAIVLDEEVQEIIRAQSGLAALFLSNPSFEEISADLDPGDTPRIGWKHINGRFFNPQKMVREGEICVGLMGGACGECDGCLSGGADMITSLKGVQ</sequence>
<accession>A0A6J7WYG3</accession>
<protein>
    <submittedName>
        <fullName evidence="1">Uncharacterized protein</fullName>
    </submittedName>
</protein>